<evidence type="ECO:0000256" key="1">
    <source>
        <dbReference type="SAM" id="Phobius"/>
    </source>
</evidence>
<reference evidence="2 3" key="1">
    <citation type="submission" date="2024-03" db="EMBL/GenBank/DDBJ databases">
        <title>Mouse gut bacterial collection (mGBC) of GemPharmatech.</title>
        <authorList>
            <person name="He Y."/>
            <person name="Dong L."/>
            <person name="Wu D."/>
            <person name="Gao X."/>
            <person name="Lin Z."/>
        </authorList>
    </citation>
    <scope>NUCLEOTIDE SEQUENCE [LARGE SCALE GENOMIC DNA]</scope>
    <source>
        <strain evidence="2 3">15-30</strain>
    </source>
</reference>
<dbReference type="RefSeq" id="WP_369940991.1">
    <property type="nucleotide sequence ID" value="NZ_JBCLUF010000007.1"/>
</dbReference>
<dbReference type="EMBL" id="JBCLUF010000007">
    <property type="protein sequence ID" value="MEY8661832.1"/>
    <property type="molecule type" value="Genomic_DNA"/>
</dbReference>
<organism evidence="2 3">
    <name type="scientific">Ligilactobacillus faecis</name>
    <dbReference type="NCBI Taxonomy" id="762833"/>
    <lineage>
        <taxon>Bacteria</taxon>
        <taxon>Bacillati</taxon>
        <taxon>Bacillota</taxon>
        <taxon>Bacilli</taxon>
        <taxon>Lactobacillales</taxon>
        <taxon>Lactobacillaceae</taxon>
        <taxon>Ligilactobacillus</taxon>
    </lineage>
</organism>
<gene>
    <name evidence="2" type="ORF">AALT52_02840</name>
</gene>
<accession>A0ABV4DPY5</accession>
<keyword evidence="1" id="KW-0472">Membrane</keyword>
<proteinExistence type="predicted"/>
<name>A0ABV4DPY5_9LACO</name>
<keyword evidence="1" id="KW-0812">Transmembrane</keyword>
<evidence type="ECO:0000313" key="2">
    <source>
        <dbReference type="EMBL" id="MEY8661832.1"/>
    </source>
</evidence>
<evidence type="ECO:0000313" key="3">
    <source>
        <dbReference type="Proteomes" id="UP001565236"/>
    </source>
</evidence>
<comment type="caution">
    <text evidence="2">The sequence shown here is derived from an EMBL/GenBank/DDBJ whole genome shotgun (WGS) entry which is preliminary data.</text>
</comment>
<keyword evidence="3" id="KW-1185">Reference proteome</keyword>
<protein>
    <submittedName>
        <fullName evidence="2">Uncharacterized protein</fullName>
    </submittedName>
</protein>
<dbReference type="Proteomes" id="UP001565236">
    <property type="component" value="Unassembled WGS sequence"/>
</dbReference>
<sequence length="164" mass="18823">MLLFIPILIGQTEVVFFAFFSILSSFFTAYKKALRILLYFRKITSPPFLLTSMPAPFTIRTQFIRKDGYLANIRLMLIGDFLLLTNELDQTLQLGLETPEKPLGFIRLDGTQLIFLPAKKALTLKKARQKLVTFEPTFQLCVFDNEDARLLFGLKIAPPFLLLK</sequence>
<keyword evidence="1" id="KW-1133">Transmembrane helix</keyword>
<feature type="transmembrane region" description="Helical" evidence="1">
    <location>
        <begin position="6"/>
        <end position="30"/>
    </location>
</feature>